<dbReference type="AlphaFoldDB" id="J9GBY6"/>
<organism evidence="1">
    <name type="scientific">gut metagenome</name>
    <dbReference type="NCBI Taxonomy" id="749906"/>
    <lineage>
        <taxon>unclassified sequences</taxon>
        <taxon>metagenomes</taxon>
        <taxon>organismal metagenomes</taxon>
    </lineage>
</organism>
<proteinExistence type="predicted"/>
<protein>
    <submittedName>
        <fullName evidence="1">Uncharacterized protein</fullName>
    </submittedName>
</protein>
<reference evidence="1" key="1">
    <citation type="journal article" date="2012" name="PLoS ONE">
        <title>Gene sets for utilization of primary and secondary nutrition supplies in the distal gut of endangered iberian lynx.</title>
        <authorList>
            <person name="Alcaide M."/>
            <person name="Messina E."/>
            <person name="Richter M."/>
            <person name="Bargiela R."/>
            <person name="Peplies J."/>
            <person name="Huws S.A."/>
            <person name="Newbold C.J."/>
            <person name="Golyshin P.N."/>
            <person name="Simon M.A."/>
            <person name="Lopez G."/>
            <person name="Yakimov M.M."/>
            <person name="Ferrer M."/>
        </authorList>
    </citation>
    <scope>NUCLEOTIDE SEQUENCE</scope>
</reference>
<comment type="caution">
    <text evidence="1">The sequence shown here is derived from an EMBL/GenBank/DDBJ whole genome shotgun (WGS) entry which is preliminary data.</text>
</comment>
<name>J9GBY6_9ZZZZ</name>
<gene>
    <name evidence="1" type="ORF">EVA_07051</name>
</gene>
<evidence type="ECO:0000313" key="1">
    <source>
        <dbReference type="EMBL" id="EJX04842.1"/>
    </source>
</evidence>
<accession>J9GBY6</accession>
<sequence>MVLQLHNWIRLTSLVPSVQRTGQAAGLTLILKMQITNLSTVDYSNSHL</sequence>
<dbReference type="EMBL" id="AMCI01001663">
    <property type="protein sequence ID" value="EJX04842.1"/>
    <property type="molecule type" value="Genomic_DNA"/>
</dbReference>